<comment type="subcellular location">
    <subcellularLocation>
        <location evidence="1">Cell inner membrane</location>
        <topology evidence="1">Multi-pass membrane protein</topology>
    </subcellularLocation>
</comment>
<dbReference type="InterPro" id="IPR035906">
    <property type="entry name" value="MetI-like_sf"/>
</dbReference>
<evidence type="ECO:0000313" key="9">
    <source>
        <dbReference type="EMBL" id="VTP67028.1"/>
    </source>
</evidence>
<evidence type="ECO:0000256" key="2">
    <source>
        <dbReference type="ARBA" id="ARBA00022448"/>
    </source>
</evidence>
<dbReference type="SUPFAM" id="SSF161098">
    <property type="entry name" value="MetI-like"/>
    <property type="match status" value="1"/>
</dbReference>
<keyword evidence="2" id="KW-0813">Transport</keyword>
<dbReference type="Proteomes" id="UP000310719">
    <property type="component" value="Chromosome"/>
</dbReference>
<dbReference type="PANTHER" id="PTHR43357:SF4">
    <property type="entry name" value="INNER MEMBRANE ABC TRANSPORTER PERMEASE PROTEIN YDCV"/>
    <property type="match status" value="1"/>
</dbReference>
<gene>
    <name evidence="9" type="primary">ynjC_4</name>
    <name evidence="9" type="ORF">NCTC13032_02836</name>
</gene>
<protein>
    <submittedName>
        <fullName evidence="9">Inner membrane ABC transporter permease protein ynjC</fullName>
    </submittedName>
</protein>
<keyword evidence="5 8" id="KW-0812">Transmembrane</keyword>
<dbReference type="Gene3D" id="1.10.3720.10">
    <property type="entry name" value="MetI-like"/>
    <property type="match status" value="1"/>
</dbReference>
<evidence type="ECO:0000256" key="6">
    <source>
        <dbReference type="ARBA" id="ARBA00022989"/>
    </source>
</evidence>
<evidence type="ECO:0000256" key="5">
    <source>
        <dbReference type="ARBA" id="ARBA00022692"/>
    </source>
</evidence>
<evidence type="ECO:0000256" key="3">
    <source>
        <dbReference type="ARBA" id="ARBA00022475"/>
    </source>
</evidence>
<accession>A0A4U9HRD4</accession>
<evidence type="ECO:0000313" key="10">
    <source>
        <dbReference type="Proteomes" id="UP000310719"/>
    </source>
</evidence>
<dbReference type="EMBL" id="LR590464">
    <property type="protein sequence ID" value="VTP67028.1"/>
    <property type="molecule type" value="Genomic_DNA"/>
</dbReference>
<dbReference type="AlphaFoldDB" id="A0A4U9HRD4"/>
<evidence type="ECO:0000256" key="1">
    <source>
        <dbReference type="ARBA" id="ARBA00004429"/>
    </source>
</evidence>
<keyword evidence="6 8" id="KW-1133">Transmembrane helix</keyword>
<organism evidence="9 10">
    <name type="scientific">Leclercia adecarboxylata</name>
    <dbReference type="NCBI Taxonomy" id="83655"/>
    <lineage>
        <taxon>Bacteria</taxon>
        <taxon>Pseudomonadati</taxon>
        <taxon>Pseudomonadota</taxon>
        <taxon>Gammaproteobacteria</taxon>
        <taxon>Enterobacterales</taxon>
        <taxon>Enterobacteriaceae</taxon>
        <taxon>Leclercia</taxon>
    </lineage>
</organism>
<sequence length="110" mass="11825">MPLLLPPVFSLDNWRALATDPQLPQALIATLVSTLIAAAGALLLALAVVAALWPGSRWRRLCNHLPWLLAIPHVAFAVSVLLMFAEGGELYRRLFVLLAGYGSPTGLGWA</sequence>
<proteinExistence type="predicted"/>
<keyword evidence="3" id="KW-1003">Cell membrane</keyword>
<reference evidence="9 10" key="1">
    <citation type="submission" date="2019-05" db="EMBL/GenBank/DDBJ databases">
        <authorList>
            <consortium name="Pathogen Informatics"/>
        </authorList>
    </citation>
    <scope>NUCLEOTIDE SEQUENCE [LARGE SCALE GENOMIC DNA]</scope>
    <source>
        <strain evidence="9 10">NCTC13032</strain>
    </source>
</reference>
<dbReference type="GO" id="GO:0005886">
    <property type="term" value="C:plasma membrane"/>
    <property type="evidence" value="ECO:0007669"/>
    <property type="project" value="UniProtKB-SubCell"/>
</dbReference>
<keyword evidence="4" id="KW-0997">Cell inner membrane</keyword>
<dbReference type="STRING" id="83655.APT61_13200"/>
<feature type="transmembrane region" description="Helical" evidence="8">
    <location>
        <begin position="28"/>
        <end position="53"/>
    </location>
</feature>
<keyword evidence="7 8" id="KW-0472">Membrane</keyword>
<evidence type="ECO:0000256" key="8">
    <source>
        <dbReference type="SAM" id="Phobius"/>
    </source>
</evidence>
<dbReference type="PANTHER" id="PTHR43357">
    <property type="entry name" value="INNER MEMBRANE ABC TRANSPORTER PERMEASE PROTEIN YDCV"/>
    <property type="match status" value="1"/>
</dbReference>
<feature type="transmembrane region" description="Helical" evidence="8">
    <location>
        <begin position="65"/>
        <end position="85"/>
    </location>
</feature>
<name>A0A4U9HRD4_9ENTR</name>
<evidence type="ECO:0000256" key="7">
    <source>
        <dbReference type="ARBA" id="ARBA00023136"/>
    </source>
</evidence>
<evidence type="ECO:0000256" key="4">
    <source>
        <dbReference type="ARBA" id="ARBA00022519"/>
    </source>
</evidence>